<evidence type="ECO:0000259" key="8">
    <source>
        <dbReference type="Pfam" id="PF00078"/>
    </source>
</evidence>
<sequence>MPGIDPNVAAIREEVQALLKAGAIRELKFPNWIANLVLVKKPNNKWRMCTDITSLNKACPKDFYLLSCLGQLVDGNVGHEVFHFMDASRGYHQIKMLPKDEEKTAFITDYGLYCWNVMPFGLKNAGATY</sequence>
<keyword evidence="3" id="KW-0548">Nucleotidyltransferase</keyword>
<reference evidence="9 10" key="1">
    <citation type="submission" date="2024-01" db="EMBL/GenBank/DDBJ databases">
        <title>The complete chloroplast genome sequence of Lithospermum erythrorhizon: insights into the phylogenetic relationship among Boraginaceae species and the maternal lineages of purple gromwells.</title>
        <authorList>
            <person name="Okada T."/>
            <person name="Watanabe K."/>
        </authorList>
    </citation>
    <scope>NUCLEOTIDE SEQUENCE [LARGE SCALE GENOMIC DNA]</scope>
</reference>
<dbReference type="PANTHER" id="PTHR24559">
    <property type="entry name" value="TRANSPOSON TY3-I GAG-POL POLYPROTEIN"/>
    <property type="match status" value="1"/>
</dbReference>
<feature type="domain" description="Reverse transcriptase" evidence="8">
    <location>
        <begin position="39"/>
        <end position="128"/>
    </location>
</feature>
<dbReference type="Gene3D" id="3.10.10.10">
    <property type="entry name" value="HIV Type 1 Reverse Transcriptase, subunit A, domain 1"/>
    <property type="match status" value="1"/>
</dbReference>
<dbReference type="GO" id="GO:0003964">
    <property type="term" value="F:RNA-directed DNA polymerase activity"/>
    <property type="evidence" value="ECO:0007669"/>
    <property type="project" value="UniProtKB-KW"/>
</dbReference>
<dbReference type="Proteomes" id="UP001454036">
    <property type="component" value="Unassembled WGS sequence"/>
</dbReference>
<evidence type="ECO:0000313" key="10">
    <source>
        <dbReference type="Proteomes" id="UP001454036"/>
    </source>
</evidence>
<keyword evidence="4" id="KW-0540">Nuclease</keyword>
<organism evidence="9 10">
    <name type="scientific">Lithospermum erythrorhizon</name>
    <name type="common">Purple gromwell</name>
    <name type="synonym">Lithospermum officinale var. erythrorhizon</name>
    <dbReference type="NCBI Taxonomy" id="34254"/>
    <lineage>
        <taxon>Eukaryota</taxon>
        <taxon>Viridiplantae</taxon>
        <taxon>Streptophyta</taxon>
        <taxon>Embryophyta</taxon>
        <taxon>Tracheophyta</taxon>
        <taxon>Spermatophyta</taxon>
        <taxon>Magnoliopsida</taxon>
        <taxon>eudicotyledons</taxon>
        <taxon>Gunneridae</taxon>
        <taxon>Pentapetalae</taxon>
        <taxon>asterids</taxon>
        <taxon>lamiids</taxon>
        <taxon>Boraginales</taxon>
        <taxon>Boraginaceae</taxon>
        <taxon>Boraginoideae</taxon>
        <taxon>Lithospermeae</taxon>
        <taxon>Lithospermum</taxon>
    </lineage>
</organism>
<dbReference type="AlphaFoldDB" id="A0AAV3RIV1"/>
<dbReference type="Pfam" id="PF00078">
    <property type="entry name" value="RVT_1"/>
    <property type="match status" value="1"/>
</dbReference>
<keyword evidence="2" id="KW-0808">Transferase</keyword>
<dbReference type="CDD" id="cd01647">
    <property type="entry name" value="RT_LTR"/>
    <property type="match status" value="1"/>
</dbReference>
<evidence type="ECO:0000256" key="4">
    <source>
        <dbReference type="ARBA" id="ARBA00022722"/>
    </source>
</evidence>
<proteinExistence type="predicted"/>
<protein>
    <recommendedName>
        <fullName evidence="8">Reverse transcriptase domain-containing protein</fullName>
    </recommendedName>
</protein>
<evidence type="ECO:0000313" key="9">
    <source>
        <dbReference type="EMBL" id="GAA0174903.1"/>
    </source>
</evidence>
<keyword evidence="10" id="KW-1185">Reference proteome</keyword>
<gene>
    <name evidence="9" type="ORF">LIER_28191</name>
</gene>
<evidence type="ECO:0000256" key="2">
    <source>
        <dbReference type="ARBA" id="ARBA00022679"/>
    </source>
</evidence>
<accession>A0AAV3RIV1</accession>
<comment type="caution">
    <text evidence="9">The sequence shown here is derived from an EMBL/GenBank/DDBJ whole genome shotgun (WGS) entry which is preliminary data.</text>
</comment>
<keyword evidence="5" id="KW-0255">Endonuclease</keyword>
<dbReference type="GO" id="GO:0004519">
    <property type="term" value="F:endonuclease activity"/>
    <property type="evidence" value="ECO:0007669"/>
    <property type="project" value="UniProtKB-KW"/>
</dbReference>
<dbReference type="PANTHER" id="PTHR24559:SF444">
    <property type="entry name" value="REVERSE TRANSCRIPTASE DOMAIN-CONTAINING PROTEIN"/>
    <property type="match status" value="1"/>
</dbReference>
<dbReference type="FunFam" id="3.10.10.10:FF:000007">
    <property type="entry name" value="Retrovirus-related Pol polyprotein from transposon 17.6-like Protein"/>
    <property type="match status" value="1"/>
</dbReference>
<evidence type="ECO:0000256" key="3">
    <source>
        <dbReference type="ARBA" id="ARBA00022695"/>
    </source>
</evidence>
<dbReference type="InterPro" id="IPR000477">
    <property type="entry name" value="RT_dom"/>
</dbReference>
<dbReference type="GO" id="GO:0006508">
    <property type="term" value="P:proteolysis"/>
    <property type="evidence" value="ECO:0007669"/>
    <property type="project" value="UniProtKB-KW"/>
</dbReference>
<name>A0AAV3RIV1_LITER</name>
<evidence type="ECO:0000256" key="5">
    <source>
        <dbReference type="ARBA" id="ARBA00022759"/>
    </source>
</evidence>
<evidence type="ECO:0000256" key="1">
    <source>
        <dbReference type="ARBA" id="ARBA00022670"/>
    </source>
</evidence>
<evidence type="ECO:0000256" key="7">
    <source>
        <dbReference type="ARBA" id="ARBA00022918"/>
    </source>
</evidence>
<keyword evidence="6" id="KW-0378">Hydrolase</keyword>
<keyword evidence="7" id="KW-0695">RNA-directed DNA polymerase</keyword>
<keyword evidence="1" id="KW-0645">Protease</keyword>
<dbReference type="GO" id="GO:0008233">
    <property type="term" value="F:peptidase activity"/>
    <property type="evidence" value="ECO:0007669"/>
    <property type="project" value="UniProtKB-KW"/>
</dbReference>
<dbReference type="InterPro" id="IPR043502">
    <property type="entry name" value="DNA/RNA_pol_sf"/>
</dbReference>
<evidence type="ECO:0000256" key="6">
    <source>
        <dbReference type="ARBA" id="ARBA00022801"/>
    </source>
</evidence>
<dbReference type="SUPFAM" id="SSF56672">
    <property type="entry name" value="DNA/RNA polymerases"/>
    <property type="match status" value="1"/>
</dbReference>
<dbReference type="InterPro" id="IPR053134">
    <property type="entry name" value="RNA-dir_DNA_polymerase"/>
</dbReference>
<dbReference type="EMBL" id="BAABME010009296">
    <property type="protein sequence ID" value="GAA0174903.1"/>
    <property type="molecule type" value="Genomic_DNA"/>
</dbReference>